<dbReference type="WBParaSite" id="TREG1_13050.1">
    <property type="protein sequence ID" value="TREG1_13050.1"/>
    <property type="gene ID" value="TREG1_13050"/>
</dbReference>
<feature type="domain" description="Helicase C-terminal" evidence="7">
    <location>
        <begin position="488"/>
        <end position="666"/>
    </location>
</feature>
<dbReference type="Proteomes" id="UP000050795">
    <property type="component" value="Unassembled WGS sequence"/>
</dbReference>
<dbReference type="PANTHER" id="PTHR12131">
    <property type="entry name" value="ATP-DEPENDENT RNA AND DNA HELICASE"/>
    <property type="match status" value="1"/>
</dbReference>
<evidence type="ECO:0000256" key="5">
    <source>
        <dbReference type="ARBA" id="ARBA00047984"/>
    </source>
</evidence>
<evidence type="ECO:0000259" key="7">
    <source>
        <dbReference type="PROSITE" id="PS51194"/>
    </source>
</evidence>
<dbReference type="PANTHER" id="PTHR12131:SF1">
    <property type="entry name" value="ATP-DEPENDENT RNA HELICASE SUPV3L1, MITOCHONDRIAL-RELATED"/>
    <property type="match status" value="1"/>
</dbReference>
<evidence type="ECO:0000256" key="3">
    <source>
        <dbReference type="ARBA" id="ARBA00022806"/>
    </source>
</evidence>
<dbReference type="SMART" id="SM00490">
    <property type="entry name" value="HELICc"/>
    <property type="match status" value="1"/>
</dbReference>
<evidence type="ECO:0000259" key="6">
    <source>
        <dbReference type="PROSITE" id="PS51192"/>
    </source>
</evidence>
<dbReference type="InterPro" id="IPR011545">
    <property type="entry name" value="DEAD/DEAH_box_helicase_dom"/>
</dbReference>
<keyword evidence="1" id="KW-0547">Nucleotide-binding</keyword>
<keyword evidence="3" id="KW-0347">Helicase</keyword>
<sequence>MTEILRVHAFLEHSFPKDEELFPKSLKDVLIHQHVHIPYHSIPVYRDGMTGELMNPDINFKRSCSTVTYPGALNENKVESSIIKSIEEISKQSLFSVKKGFLFQNCIDSNSDGSSVNLLSVQNILSRTMEKAADNVFHKWCYPKGYFTDCTAQLDKTGSFSLPKAETVTLLKRRVRASRPRQSYAVKEDTVTRLPPLKTIVLNPALDWEFELDTFQKRAILCLENNQTVFVAAHTSSGKTAIAEYACAICLRRGSRVIYTSPVKALSNQKFYDFRKKFNGNVGLVTGDIRLAPEAPLLIMTTEVLHNMLCSSSEMIKDLEIVVLDEVHYINDPERGYVWEQIMIMLPKHVLLVMLSASVPNHLELAEWLGQIRGCEIHVVATETRPVPLEHFLYTGTSEYATGDLMHRIVSQTNAFDTVGYNRATVSYRNQKMHSVPFRDSNKNEFFNKLNKNIWLGFIRVLKECDLMPVIAFGFSRKALETLAGNVLTVDLLDFDEKKRVNQFLKTVVDGRLRKCDRRLASVRFMRNLASKGLAFHHAGLMPLLKEAVEMLFQRGLVKILFATETFSMGVNMPAKSVVFTSISKFDGLTVRPLTSTEYTQMAGRAGRRGLDTKGNVIILVGSLQKAVRSVTGLPSESTLMSIILGKQTNLVSKFKITYPMILQLHRLPGFTPEEVMRRSFMEAASHRKQLEHEQSLSLLNKKLNETTFFSVSSESQGDDLILQVKCPHDGIACCESVVDYHNKCLKYYKLHRCILNNLLDDNQLKTLICPGRLVFIQLPLSTLQSQSDTIIYSEEEVYWLVPAILVDSNFYMKEKGKVCDLITWTLPVNLPNAPPSYISEDETQQVVISNSNVKVNKQSTPDIYASKDQIEENLLRQEEPDYWSKTPIPPQLLPLFIPSSLEDAYSRLTLKFSVPVHLVVRFCDEVVKSHSVSDCGSNESSKFISNMDISYRFTKAMQLHKQIMNTTLKMDKSDINHSDLLLVLLNQVNTTLFNSVNSPNLRLSSSKSTISGILRSMPNHLDFKQFVNDYGDNGENTSILDEYAALSDELATSLSNSVYAQNQSLYDCPNLSAHLYLAHRTFRRRQTVEKIKKSLADFRLTLYREYTGRLNILKELKFINSTADSCVLSLKGLVACELTKKEVIVTELLFDGLFDNLLAPQIAAVLSAFVNEMRQSTLTSQQSHDYLHNLLREIHSGNRQSESDLKFIPNHLIPVFEKILNFVYQLEILQRQHQVAESYADTRLDLRQVTAVYKWANGHSLFAATNKCDLPEGLLIKMLLQLDELIRHICGVCRQIGNHDLCLKMEEAKSLIYRDIVCAPSLYVTEK</sequence>
<dbReference type="Pfam" id="PF00270">
    <property type="entry name" value="DEAD"/>
    <property type="match status" value="1"/>
</dbReference>
<comment type="catalytic activity">
    <reaction evidence="5">
        <text>ATP + H2O = ADP + phosphate + H(+)</text>
        <dbReference type="Rhea" id="RHEA:13065"/>
        <dbReference type="ChEBI" id="CHEBI:15377"/>
        <dbReference type="ChEBI" id="CHEBI:15378"/>
        <dbReference type="ChEBI" id="CHEBI:30616"/>
        <dbReference type="ChEBI" id="CHEBI:43474"/>
        <dbReference type="ChEBI" id="CHEBI:456216"/>
        <dbReference type="EC" id="3.6.4.13"/>
    </reaction>
</comment>
<name>A0AA85J7W9_TRIRE</name>
<dbReference type="InterPro" id="IPR050699">
    <property type="entry name" value="RNA-DNA_Helicase"/>
</dbReference>
<dbReference type="SUPFAM" id="SSF52540">
    <property type="entry name" value="P-loop containing nucleoside triphosphate hydrolases"/>
    <property type="match status" value="1"/>
</dbReference>
<evidence type="ECO:0000256" key="4">
    <source>
        <dbReference type="ARBA" id="ARBA00022840"/>
    </source>
</evidence>
<dbReference type="FunFam" id="3.40.50.300:FF:000190">
    <property type="entry name" value="ATP-dependent RNA helicase"/>
    <property type="match status" value="1"/>
</dbReference>
<feature type="domain" description="Helicase ATP-binding" evidence="6">
    <location>
        <begin position="220"/>
        <end position="377"/>
    </location>
</feature>
<dbReference type="Pfam" id="PF08148">
    <property type="entry name" value="DSHCT"/>
    <property type="match status" value="1"/>
</dbReference>
<keyword evidence="8" id="KW-1185">Reference proteome</keyword>
<accession>A0AA85J7W9</accession>
<dbReference type="PROSITE" id="PS51194">
    <property type="entry name" value="HELICASE_CTER"/>
    <property type="match status" value="1"/>
</dbReference>
<protein>
    <recommendedName>
        <fullName evidence="10">Helicase SKI2W</fullName>
    </recommendedName>
</protein>
<organism evidence="8 9">
    <name type="scientific">Trichobilharzia regenti</name>
    <name type="common">Nasal bird schistosome</name>
    <dbReference type="NCBI Taxonomy" id="157069"/>
    <lineage>
        <taxon>Eukaryota</taxon>
        <taxon>Metazoa</taxon>
        <taxon>Spiralia</taxon>
        <taxon>Lophotrochozoa</taxon>
        <taxon>Platyhelminthes</taxon>
        <taxon>Trematoda</taxon>
        <taxon>Digenea</taxon>
        <taxon>Strigeidida</taxon>
        <taxon>Schistosomatoidea</taxon>
        <taxon>Schistosomatidae</taxon>
        <taxon>Trichobilharzia</taxon>
    </lineage>
</organism>
<dbReference type="CDD" id="cd18795">
    <property type="entry name" value="SF2_C_Ski2"/>
    <property type="match status" value="1"/>
</dbReference>
<dbReference type="InterPro" id="IPR014001">
    <property type="entry name" value="Helicase_ATP-bd"/>
</dbReference>
<dbReference type="GO" id="GO:0055087">
    <property type="term" value="C:Ski complex"/>
    <property type="evidence" value="ECO:0007669"/>
    <property type="project" value="TreeGrafter"/>
</dbReference>
<dbReference type="SMART" id="SM00487">
    <property type="entry name" value="DEXDc"/>
    <property type="match status" value="1"/>
</dbReference>
<dbReference type="GO" id="GO:0003676">
    <property type="term" value="F:nucleic acid binding"/>
    <property type="evidence" value="ECO:0007669"/>
    <property type="project" value="InterPro"/>
</dbReference>
<dbReference type="Pfam" id="PF00271">
    <property type="entry name" value="Helicase_C"/>
    <property type="match status" value="1"/>
</dbReference>
<proteinExistence type="predicted"/>
<dbReference type="InterPro" id="IPR001650">
    <property type="entry name" value="Helicase_C-like"/>
</dbReference>
<evidence type="ECO:0008006" key="10">
    <source>
        <dbReference type="Google" id="ProtNLM"/>
    </source>
</evidence>
<dbReference type="InterPro" id="IPR027417">
    <property type="entry name" value="P-loop_NTPase"/>
</dbReference>
<evidence type="ECO:0000256" key="1">
    <source>
        <dbReference type="ARBA" id="ARBA00022741"/>
    </source>
</evidence>
<evidence type="ECO:0000313" key="9">
    <source>
        <dbReference type="WBParaSite" id="TREG1_13050.1"/>
    </source>
</evidence>
<evidence type="ECO:0000256" key="2">
    <source>
        <dbReference type="ARBA" id="ARBA00022801"/>
    </source>
</evidence>
<dbReference type="GO" id="GO:0003724">
    <property type="term" value="F:RNA helicase activity"/>
    <property type="evidence" value="ECO:0007669"/>
    <property type="project" value="UniProtKB-EC"/>
</dbReference>
<dbReference type="PROSITE" id="PS51192">
    <property type="entry name" value="HELICASE_ATP_BIND_1"/>
    <property type="match status" value="1"/>
</dbReference>
<dbReference type="Gene3D" id="3.40.50.300">
    <property type="entry name" value="P-loop containing nucleotide triphosphate hydrolases"/>
    <property type="match status" value="2"/>
</dbReference>
<evidence type="ECO:0000313" key="8">
    <source>
        <dbReference type="Proteomes" id="UP000050795"/>
    </source>
</evidence>
<reference evidence="9" key="2">
    <citation type="submission" date="2023-11" db="UniProtKB">
        <authorList>
            <consortium name="WormBaseParasite"/>
        </authorList>
    </citation>
    <scope>IDENTIFICATION</scope>
</reference>
<reference evidence="8" key="1">
    <citation type="submission" date="2022-06" db="EMBL/GenBank/DDBJ databases">
        <authorList>
            <person name="Berger JAMES D."/>
            <person name="Berger JAMES D."/>
        </authorList>
    </citation>
    <scope>NUCLEOTIDE SEQUENCE [LARGE SCALE GENOMIC DNA]</scope>
</reference>
<dbReference type="InterPro" id="IPR012961">
    <property type="entry name" value="Ski2/MTR4_C"/>
</dbReference>
<keyword evidence="4" id="KW-0067">ATP-binding</keyword>
<dbReference type="GO" id="GO:0005524">
    <property type="term" value="F:ATP binding"/>
    <property type="evidence" value="ECO:0007669"/>
    <property type="project" value="UniProtKB-KW"/>
</dbReference>
<dbReference type="GO" id="GO:0070478">
    <property type="term" value="P:nuclear-transcribed mRNA catabolic process, 3'-5' exonucleolytic nonsense-mediated decay"/>
    <property type="evidence" value="ECO:0007669"/>
    <property type="project" value="TreeGrafter"/>
</dbReference>
<keyword evidence="2" id="KW-0378">Hydrolase</keyword>
<dbReference type="SMART" id="SM01142">
    <property type="entry name" value="DSHCT"/>
    <property type="match status" value="1"/>
</dbReference>
<dbReference type="GO" id="GO:0016787">
    <property type="term" value="F:hydrolase activity"/>
    <property type="evidence" value="ECO:0007669"/>
    <property type="project" value="UniProtKB-KW"/>
</dbReference>
<dbReference type="Gene3D" id="1.10.3380.30">
    <property type="match status" value="1"/>
</dbReference>